<dbReference type="InterPro" id="IPR035901">
    <property type="entry name" value="GIY-YIG_endonuc_sf"/>
</dbReference>
<gene>
    <name evidence="2" type="ORF">ENR47_07820</name>
</gene>
<organism evidence="2">
    <name type="scientific">Oscillatoriales cyanobacterium SpSt-402</name>
    <dbReference type="NCBI Taxonomy" id="2282168"/>
    <lineage>
        <taxon>Bacteria</taxon>
        <taxon>Bacillati</taxon>
        <taxon>Cyanobacteriota</taxon>
        <taxon>Cyanophyceae</taxon>
        <taxon>Oscillatoriophycideae</taxon>
        <taxon>Oscillatoriales</taxon>
    </lineage>
</organism>
<evidence type="ECO:0000313" key="2">
    <source>
        <dbReference type="EMBL" id="HGW94175.1"/>
    </source>
</evidence>
<feature type="domain" description="GIY-YIG" evidence="1">
    <location>
        <begin position="17"/>
        <end position="83"/>
    </location>
</feature>
<comment type="caution">
    <text evidence="2">The sequence shown here is derived from an EMBL/GenBank/DDBJ whole genome shotgun (WGS) entry which is preliminary data.</text>
</comment>
<dbReference type="Gene3D" id="3.40.1440.10">
    <property type="entry name" value="GIY-YIG endonuclease"/>
    <property type="match status" value="1"/>
</dbReference>
<proteinExistence type="predicted"/>
<sequence>MVYLICLSSPLQRKTGGARHYIGFSPNAHTLGCRVRQHCQGRGARFTQGAVERGIELNFVRLWAEGDRQFERQLKRQKNARRYCPICNSTK</sequence>
<dbReference type="AlphaFoldDB" id="A0A832M349"/>
<dbReference type="InterPro" id="IPR000305">
    <property type="entry name" value="GIY-YIG_endonuc"/>
</dbReference>
<name>A0A832M349_9CYAN</name>
<protein>
    <submittedName>
        <fullName evidence="2">GIY-YIG nuclease family protein</fullName>
    </submittedName>
</protein>
<reference evidence="2" key="1">
    <citation type="journal article" date="2020" name="mSystems">
        <title>Genome- and Community-Level Interaction Insights into Carbon Utilization and Element Cycling Functions of Hydrothermarchaeota in Hydrothermal Sediment.</title>
        <authorList>
            <person name="Zhou Z."/>
            <person name="Liu Y."/>
            <person name="Xu W."/>
            <person name="Pan J."/>
            <person name="Luo Z.H."/>
            <person name="Li M."/>
        </authorList>
    </citation>
    <scope>NUCLEOTIDE SEQUENCE [LARGE SCALE GENOMIC DNA]</scope>
    <source>
        <strain evidence="2">SpSt-402</strain>
    </source>
</reference>
<evidence type="ECO:0000259" key="1">
    <source>
        <dbReference type="Pfam" id="PF01541"/>
    </source>
</evidence>
<accession>A0A832M349</accession>
<dbReference type="Pfam" id="PF01541">
    <property type="entry name" value="GIY-YIG"/>
    <property type="match status" value="1"/>
</dbReference>
<dbReference type="EMBL" id="DSRD01000496">
    <property type="protein sequence ID" value="HGW94175.1"/>
    <property type="molecule type" value="Genomic_DNA"/>
</dbReference>